<dbReference type="PANTHER" id="PTHR12396">
    <property type="entry name" value="METHYL-CPG BINDING PROTEIN, MBD"/>
    <property type="match status" value="1"/>
</dbReference>
<accession>A0A8T2UQ37</accession>
<feature type="compositionally biased region" description="Polar residues" evidence="6">
    <location>
        <begin position="113"/>
        <end position="126"/>
    </location>
</feature>
<comment type="subcellular location">
    <subcellularLocation>
        <location evidence="1">Nucleus</location>
    </subcellularLocation>
</comment>
<keyword evidence="9" id="KW-1185">Reference proteome</keyword>
<organism evidence="8 9">
    <name type="scientific">Ceratopteris richardii</name>
    <name type="common">Triangle waterfern</name>
    <dbReference type="NCBI Taxonomy" id="49495"/>
    <lineage>
        <taxon>Eukaryota</taxon>
        <taxon>Viridiplantae</taxon>
        <taxon>Streptophyta</taxon>
        <taxon>Embryophyta</taxon>
        <taxon>Tracheophyta</taxon>
        <taxon>Polypodiopsida</taxon>
        <taxon>Polypodiidae</taxon>
        <taxon>Polypodiales</taxon>
        <taxon>Pteridineae</taxon>
        <taxon>Pteridaceae</taxon>
        <taxon>Parkerioideae</taxon>
        <taxon>Ceratopteris</taxon>
    </lineage>
</organism>
<proteinExistence type="predicted"/>
<dbReference type="PANTHER" id="PTHR12396:SF46">
    <property type="entry name" value="METHYL-CPG-BINDING DOMAIN-CONTAINING PROTEIN 6"/>
    <property type="match status" value="1"/>
</dbReference>
<evidence type="ECO:0000256" key="3">
    <source>
        <dbReference type="ARBA" id="ARBA00023125"/>
    </source>
</evidence>
<evidence type="ECO:0000259" key="7">
    <source>
        <dbReference type="PROSITE" id="PS50982"/>
    </source>
</evidence>
<evidence type="ECO:0000313" key="9">
    <source>
        <dbReference type="Proteomes" id="UP000825935"/>
    </source>
</evidence>
<dbReference type="SUPFAM" id="SSF54171">
    <property type="entry name" value="DNA-binding domain"/>
    <property type="match status" value="1"/>
</dbReference>
<dbReference type="OrthoDB" id="10072024at2759"/>
<reference evidence="8" key="1">
    <citation type="submission" date="2021-08" db="EMBL/GenBank/DDBJ databases">
        <title>WGS assembly of Ceratopteris richardii.</title>
        <authorList>
            <person name="Marchant D.B."/>
            <person name="Chen G."/>
            <person name="Jenkins J."/>
            <person name="Shu S."/>
            <person name="Leebens-Mack J."/>
            <person name="Grimwood J."/>
            <person name="Schmutz J."/>
            <person name="Soltis P."/>
            <person name="Soltis D."/>
            <person name="Chen Z.-H."/>
        </authorList>
    </citation>
    <scope>NUCLEOTIDE SEQUENCE</scope>
    <source>
        <strain evidence="8">Whitten #5841</strain>
        <tissue evidence="8">Leaf</tissue>
    </source>
</reference>
<evidence type="ECO:0000256" key="1">
    <source>
        <dbReference type="ARBA" id="ARBA00004123"/>
    </source>
</evidence>
<dbReference type="AlphaFoldDB" id="A0A8T2UQ37"/>
<dbReference type="GO" id="GO:0003677">
    <property type="term" value="F:DNA binding"/>
    <property type="evidence" value="ECO:0007669"/>
    <property type="project" value="UniProtKB-KW"/>
</dbReference>
<keyword evidence="3" id="KW-0238">DNA-binding</keyword>
<dbReference type="Proteomes" id="UP000825935">
    <property type="component" value="Chromosome 5"/>
</dbReference>
<feature type="region of interest" description="Disordered" evidence="6">
    <location>
        <begin position="202"/>
        <end position="230"/>
    </location>
</feature>
<name>A0A8T2UQ37_CERRI</name>
<dbReference type="GO" id="GO:0005634">
    <property type="term" value="C:nucleus"/>
    <property type="evidence" value="ECO:0007669"/>
    <property type="project" value="UniProtKB-SubCell"/>
</dbReference>
<dbReference type="InterPro" id="IPR016177">
    <property type="entry name" value="DNA-bd_dom_sf"/>
</dbReference>
<evidence type="ECO:0000256" key="4">
    <source>
        <dbReference type="ARBA" id="ARBA00023163"/>
    </source>
</evidence>
<evidence type="ECO:0000256" key="5">
    <source>
        <dbReference type="ARBA" id="ARBA00023242"/>
    </source>
</evidence>
<feature type="region of interest" description="Disordered" evidence="6">
    <location>
        <begin position="99"/>
        <end position="127"/>
    </location>
</feature>
<gene>
    <name evidence="8" type="ORF">KP509_05G032000</name>
</gene>
<dbReference type="InterPro" id="IPR001739">
    <property type="entry name" value="Methyl_CpG_DNA-bd"/>
</dbReference>
<dbReference type="Pfam" id="PF01429">
    <property type="entry name" value="MBD"/>
    <property type="match status" value="1"/>
</dbReference>
<dbReference type="Gene3D" id="3.30.890.10">
    <property type="entry name" value="Methyl-cpg-binding Protein 2, Chain A"/>
    <property type="match status" value="1"/>
</dbReference>
<protein>
    <recommendedName>
        <fullName evidence="7">MBD domain-containing protein</fullName>
    </recommendedName>
</protein>
<keyword evidence="2" id="KW-0805">Transcription regulation</keyword>
<feature type="domain" description="MBD" evidence="7">
    <location>
        <begin position="410"/>
        <end position="479"/>
    </location>
</feature>
<evidence type="ECO:0000313" key="8">
    <source>
        <dbReference type="EMBL" id="KAH7436700.1"/>
    </source>
</evidence>
<feature type="compositionally biased region" description="Polar residues" evidence="6">
    <location>
        <begin position="157"/>
        <end position="173"/>
    </location>
</feature>
<keyword evidence="5" id="KW-0539">Nucleus</keyword>
<dbReference type="EMBL" id="CM035410">
    <property type="protein sequence ID" value="KAH7436699.1"/>
    <property type="molecule type" value="Genomic_DNA"/>
</dbReference>
<feature type="region of interest" description="Disordered" evidence="6">
    <location>
        <begin position="157"/>
        <end position="178"/>
    </location>
</feature>
<dbReference type="EMBL" id="CM035410">
    <property type="protein sequence ID" value="KAH7436700.1"/>
    <property type="molecule type" value="Genomic_DNA"/>
</dbReference>
<evidence type="ECO:0000256" key="2">
    <source>
        <dbReference type="ARBA" id="ARBA00023015"/>
    </source>
</evidence>
<comment type="caution">
    <text evidence="8">The sequence shown here is derived from an EMBL/GenBank/DDBJ whole genome shotgun (WGS) entry which is preliminary data.</text>
</comment>
<evidence type="ECO:0000256" key="6">
    <source>
        <dbReference type="SAM" id="MobiDB-lite"/>
    </source>
</evidence>
<sequence length="991" mass="108375">MLQQQPSEFVVYQRLPIDPSRQLGEGFQNHLHADLRDVSLHFQQHSQTAASAQAFLIDAYSVKSSPPSASAMAVPVIAAIPGVFEFPFHAVCGPLVPPPLHHHQRPHQQEQQKSGFSQHHLQSPQYRQHHQLNAVPVTSLADLQQWQQHLGPTGSWFPSSRWQKQAETPSLQHHSLGGRPIHMSQVTARTPLIRVAPQLGMQSDSSATVDPKRPSLPVVSHSNDIASHYSGPKIEKDYGNGIMNIAGNHETAKPHGQFLESDAQRPKESNVLSQSYSSPVIPNGVGIATNCSATIATQHTTRHNLNLENGQTLDPGRLSPPISSLCSTDGPLPLSVPETEKTGDDIHPNDDRSNTVKQHSQIAEINVMSEYLSRSSASSTAVVPYAALRVENSLVPCTDPKKSLLQSSTGAVLTESPAWLPPGWVTEIQVRRTGTTAGTRDKYYKDLVSGRRFRSRNEVIHFLKTGKGRIRFRSRRRAPGTSALRGAVYRVAHQKQGLTHKRASFSGHFLPSEPADLVLSLMANTSSAKNLPAAVAPIATVKVEAPCQVMLPGPGPGNGPAMFGLEQTIGSRLQNMPINKKVKAFSPKRSEDKQASRFLQWLQKAESRVEQQPEKQGCTAGESNTRDIESQGRVGYHQEKQSQNFHWTFQLGKDVDTAQGTINKLTNEMQIMIGKLIGTIQEAKMKLKLEDGGTHGSDDAIREVMTATKGLENAVDNLSGATQRLALSFDHSLCKAQTNSSCVASMPRTYKHSQDVAMCAKEKVLGPDAIMLHSASDNPSLVTEGLVCAEENLIKRQLFSDSLRINSSGLSHVHDTSGPCLTQAAPLTTCHASSTVEHRAFATPLDQSLNPTVFHDLQNVQDGTNAANCGPIDMHQSHFLLPTCGLNQLASSKMLIVEKVDEHMCEYPKGFRANEQIAKPGNRRTRAVDFASADPKLALSILDPSLTSRKRAKMVQRLKAKHARGLLAILGRKVCLKAIQKSLEENRIMQC</sequence>
<keyword evidence="4" id="KW-0804">Transcription</keyword>
<dbReference type="PROSITE" id="PS50982">
    <property type="entry name" value="MBD"/>
    <property type="match status" value="1"/>
</dbReference>